<dbReference type="PANTHER" id="PTHR22890">
    <property type="entry name" value="MEDIATOR OF RNA POLYMERASE II TRANSCRIPTION SUBUNIT 11"/>
    <property type="match status" value="1"/>
</dbReference>
<evidence type="ECO:0000256" key="3">
    <source>
        <dbReference type="ARBA" id="ARBA00023242"/>
    </source>
</evidence>
<comment type="similarity">
    <text evidence="2 4">Belongs to the Mediator complex subunit 11 family.</text>
</comment>
<comment type="subunit">
    <text evidence="4">Component of the Mediator complex.</text>
</comment>
<comment type="subcellular location">
    <subcellularLocation>
        <location evidence="1 4">Nucleus</location>
    </subcellularLocation>
</comment>
<dbReference type="Pfam" id="PF10280">
    <property type="entry name" value="Med11"/>
    <property type="match status" value="1"/>
</dbReference>
<gene>
    <name evidence="4" type="primary">MED11</name>
    <name evidence="5" type="ORF">B0H63DRAFT_564337</name>
</gene>
<sequence length="207" mass="22880">MSDPVQPAFDSSGAGQEVVDIHKPFTTSERIQQLSEIDNDIASLLGHASGALKCIVKVPEHDLEHEKHDENENEDAAAAAATEVALSEFKEAETQFINTLDRVDKLLKRQIYALEEARIITLRSASDQQLIETAGAGTTGRVKIIPARLEPDGMGRYGQIDTGRLNMTSNTVERDMEGELWKSTTEHLSRAVHVKQEISGDDDRMQE</sequence>
<keyword evidence="3 4" id="KW-0539">Nucleus</keyword>
<dbReference type="GO" id="GO:0003712">
    <property type="term" value="F:transcription coregulator activity"/>
    <property type="evidence" value="ECO:0007669"/>
    <property type="project" value="InterPro"/>
</dbReference>
<dbReference type="GO" id="GO:0006357">
    <property type="term" value="P:regulation of transcription by RNA polymerase II"/>
    <property type="evidence" value="ECO:0007669"/>
    <property type="project" value="InterPro"/>
</dbReference>
<keyword evidence="4" id="KW-0010">Activator</keyword>
<name>A0AAE0N4Q3_9PEZI</name>
<keyword evidence="4" id="KW-0804">Transcription</keyword>
<accession>A0AAE0N4Q3</accession>
<reference evidence="5" key="2">
    <citation type="submission" date="2023-06" db="EMBL/GenBank/DDBJ databases">
        <authorList>
            <consortium name="Lawrence Berkeley National Laboratory"/>
            <person name="Haridas S."/>
            <person name="Hensen N."/>
            <person name="Bonometti L."/>
            <person name="Westerberg I."/>
            <person name="Brannstrom I.O."/>
            <person name="Guillou S."/>
            <person name="Cros-Aarteil S."/>
            <person name="Calhoun S."/>
            <person name="Kuo A."/>
            <person name="Mondo S."/>
            <person name="Pangilinan J."/>
            <person name="Riley R."/>
            <person name="LaButti K."/>
            <person name="Andreopoulos B."/>
            <person name="Lipzen A."/>
            <person name="Chen C."/>
            <person name="Yanf M."/>
            <person name="Daum C."/>
            <person name="Ng V."/>
            <person name="Clum A."/>
            <person name="Steindorff A."/>
            <person name="Ohm R."/>
            <person name="Martin F."/>
            <person name="Silar P."/>
            <person name="Natvig D."/>
            <person name="Lalanne C."/>
            <person name="Gautier V."/>
            <person name="Ament-velasquez S.L."/>
            <person name="Kruys A."/>
            <person name="Hutchinson M.I."/>
            <person name="Powell A.J."/>
            <person name="Barry K."/>
            <person name="Miller A.N."/>
            <person name="Grigoriev I.V."/>
            <person name="Debuchy R."/>
            <person name="Gladieux P."/>
            <person name="Thoren M.H."/>
            <person name="Johannesson H."/>
        </authorList>
    </citation>
    <scope>NUCLEOTIDE SEQUENCE</scope>
    <source>
        <strain evidence="5">CBS 232.78</strain>
    </source>
</reference>
<dbReference type="Gene3D" id="1.10.287.3490">
    <property type="match status" value="1"/>
</dbReference>
<dbReference type="InterPro" id="IPR019404">
    <property type="entry name" value="Mediator_Med11"/>
</dbReference>
<evidence type="ECO:0000256" key="1">
    <source>
        <dbReference type="ARBA" id="ARBA00004123"/>
    </source>
</evidence>
<evidence type="ECO:0000256" key="4">
    <source>
        <dbReference type="RuleBase" id="RU364147"/>
    </source>
</evidence>
<evidence type="ECO:0000313" key="6">
    <source>
        <dbReference type="Proteomes" id="UP001285441"/>
    </source>
</evidence>
<reference evidence="5" key="1">
    <citation type="journal article" date="2023" name="Mol. Phylogenet. Evol.">
        <title>Genome-scale phylogeny and comparative genomics of the fungal order Sordariales.</title>
        <authorList>
            <person name="Hensen N."/>
            <person name="Bonometti L."/>
            <person name="Westerberg I."/>
            <person name="Brannstrom I.O."/>
            <person name="Guillou S."/>
            <person name="Cros-Aarteil S."/>
            <person name="Calhoun S."/>
            <person name="Haridas S."/>
            <person name="Kuo A."/>
            <person name="Mondo S."/>
            <person name="Pangilinan J."/>
            <person name="Riley R."/>
            <person name="LaButti K."/>
            <person name="Andreopoulos B."/>
            <person name="Lipzen A."/>
            <person name="Chen C."/>
            <person name="Yan M."/>
            <person name="Daum C."/>
            <person name="Ng V."/>
            <person name="Clum A."/>
            <person name="Steindorff A."/>
            <person name="Ohm R.A."/>
            <person name="Martin F."/>
            <person name="Silar P."/>
            <person name="Natvig D.O."/>
            <person name="Lalanne C."/>
            <person name="Gautier V."/>
            <person name="Ament-Velasquez S.L."/>
            <person name="Kruys A."/>
            <person name="Hutchinson M.I."/>
            <person name="Powell A.J."/>
            <person name="Barry K."/>
            <person name="Miller A.N."/>
            <person name="Grigoriev I.V."/>
            <person name="Debuchy R."/>
            <person name="Gladieux P."/>
            <person name="Hiltunen Thoren M."/>
            <person name="Johannesson H."/>
        </authorList>
    </citation>
    <scope>NUCLEOTIDE SEQUENCE</scope>
    <source>
        <strain evidence="5">CBS 232.78</strain>
    </source>
</reference>
<comment type="function">
    <text evidence="4">Component of the Mediator complex, a coactivator involved in the regulated transcription of nearly all RNA polymerase II-dependent genes. Mediator functions as a bridge to convey information from gene-specific regulatory proteins to the basal RNA polymerase II transcription machinery. Mediator is recruited to promoters by direct interactions with regulatory proteins and serves as a scaffold for the assembly of a functional pre-initiation complex with RNA polymerase II and the general transcription factors.</text>
</comment>
<protein>
    <recommendedName>
        <fullName evidence="4">Mediator of RNA polymerase II transcription subunit 11</fullName>
    </recommendedName>
    <alternativeName>
        <fullName evidence="4">Mediator complex subunit 11</fullName>
    </alternativeName>
</protein>
<proteinExistence type="inferred from homology"/>
<keyword evidence="6" id="KW-1185">Reference proteome</keyword>
<dbReference type="AlphaFoldDB" id="A0AAE0N4Q3"/>
<comment type="caution">
    <text evidence="5">The sequence shown here is derived from an EMBL/GenBank/DDBJ whole genome shotgun (WGS) entry which is preliminary data.</text>
</comment>
<evidence type="ECO:0000313" key="5">
    <source>
        <dbReference type="EMBL" id="KAK3370108.1"/>
    </source>
</evidence>
<dbReference type="Proteomes" id="UP001285441">
    <property type="component" value="Unassembled WGS sequence"/>
</dbReference>
<dbReference type="GO" id="GO:0016592">
    <property type="term" value="C:mediator complex"/>
    <property type="evidence" value="ECO:0007669"/>
    <property type="project" value="InterPro"/>
</dbReference>
<dbReference type="EMBL" id="JAULSW010000009">
    <property type="protein sequence ID" value="KAK3370108.1"/>
    <property type="molecule type" value="Genomic_DNA"/>
</dbReference>
<organism evidence="5 6">
    <name type="scientific">Podospora didyma</name>
    <dbReference type="NCBI Taxonomy" id="330526"/>
    <lineage>
        <taxon>Eukaryota</taxon>
        <taxon>Fungi</taxon>
        <taxon>Dikarya</taxon>
        <taxon>Ascomycota</taxon>
        <taxon>Pezizomycotina</taxon>
        <taxon>Sordariomycetes</taxon>
        <taxon>Sordariomycetidae</taxon>
        <taxon>Sordariales</taxon>
        <taxon>Podosporaceae</taxon>
        <taxon>Podospora</taxon>
    </lineage>
</organism>
<evidence type="ECO:0000256" key="2">
    <source>
        <dbReference type="ARBA" id="ARBA00008186"/>
    </source>
</evidence>
<keyword evidence="4" id="KW-0805">Transcription regulation</keyword>